<dbReference type="InterPro" id="IPR039353">
    <property type="entry name" value="TF_Adf1"/>
</dbReference>
<reference evidence="5" key="2">
    <citation type="journal article" date="2014" name="BMC Genomics">
        <title>A genomic perspective to assessing quality of mass-reared SIT flies used in Mediterranean fruit fly (Ceratitis capitata) eradication in California.</title>
        <authorList>
            <person name="Calla B."/>
            <person name="Hall B."/>
            <person name="Hou S."/>
            <person name="Geib S.M."/>
        </authorList>
    </citation>
    <scope>NUCLEOTIDE SEQUENCE</scope>
</reference>
<evidence type="ECO:0000256" key="1">
    <source>
        <dbReference type="PROSITE-ProRule" id="PRU00371"/>
    </source>
</evidence>
<accession>W8C8N2</accession>
<dbReference type="CTD" id="39581"/>
<feature type="compositionally biased region" description="Polar residues" evidence="2">
    <location>
        <begin position="874"/>
        <end position="883"/>
    </location>
</feature>
<feature type="domain" description="MADF" evidence="3">
    <location>
        <begin position="11"/>
        <end position="100"/>
    </location>
</feature>
<dbReference type="PROSITE" id="PS51031">
    <property type="entry name" value="BESS"/>
    <property type="match status" value="1"/>
</dbReference>
<organism evidence="5">
    <name type="scientific">Ceratitis capitata</name>
    <name type="common">Mediterranean fruit fly</name>
    <name type="synonym">Tephritis capitata</name>
    <dbReference type="NCBI Taxonomy" id="7213"/>
    <lineage>
        <taxon>Eukaryota</taxon>
        <taxon>Metazoa</taxon>
        <taxon>Ecdysozoa</taxon>
        <taxon>Arthropoda</taxon>
        <taxon>Hexapoda</taxon>
        <taxon>Insecta</taxon>
        <taxon>Pterygota</taxon>
        <taxon>Neoptera</taxon>
        <taxon>Endopterygota</taxon>
        <taxon>Diptera</taxon>
        <taxon>Brachycera</taxon>
        <taxon>Muscomorpha</taxon>
        <taxon>Tephritoidea</taxon>
        <taxon>Tephritidae</taxon>
        <taxon>Ceratitis</taxon>
        <taxon>Ceratitis</taxon>
    </lineage>
</organism>
<proteinExistence type="evidence at transcript level"/>
<feature type="compositionally biased region" description="Polar residues" evidence="2">
    <location>
        <begin position="515"/>
        <end position="544"/>
    </location>
</feature>
<dbReference type="Pfam" id="PF02944">
    <property type="entry name" value="BESS"/>
    <property type="match status" value="1"/>
</dbReference>
<feature type="compositionally biased region" description="Polar residues" evidence="2">
    <location>
        <begin position="481"/>
        <end position="492"/>
    </location>
</feature>
<dbReference type="GeneID" id="101462691"/>
<dbReference type="KEGG" id="ccat:101462691"/>
<dbReference type="EMBL" id="GAMC01002884">
    <property type="protein sequence ID" value="JAC03672.1"/>
    <property type="molecule type" value="mRNA"/>
</dbReference>
<feature type="region of interest" description="Disordered" evidence="2">
    <location>
        <begin position="865"/>
        <end position="891"/>
    </location>
</feature>
<evidence type="ECO:0000313" key="5">
    <source>
        <dbReference type="EMBL" id="JAC03672.1"/>
    </source>
</evidence>
<feature type="region of interest" description="Disordered" evidence="2">
    <location>
        <begin position="402"/>
        <end position="492"/>
    </location>
</feature>
<evidence type="ECO:0008006" key="6">
    <source>
        <dbReference type="Google" id="ProtNLM"/>
    </source>
</evidence>
<feature type="compositionally biased region" description="Polar residues" evidence="2">
    <location>
        <begin position="1026"/>
        <end position="1094"/>
    </location>
</feature>
<dbReference type="InterPro" id="IPR006578">
    <property type="entry name" value="MADF-dom"/>
</dbReference>
<feature type="region of interest" description="Disordered" evidence="2">
    <location>
        <begin position="107"/>
        <end position="148"/>
    </location>
</feature>
<dbReference type="GO" id="GO:0003677">
    <property type="term" value="F:DNA binding"/>
    <property type="evidence" value="ECO:0007669"/>
    <property type="project" value="InterPro"/>
</dbReference>
<dbReference type="PROSITE" id="PS51029">
    <property type="entry name" value="MADF"/>
    <property type="match status" value="1"/>
</dbReference>
<dbReference type="Pfam" id="PF10545">
    <property type="entry name" value="MADF_DNA_bdg"/>
    <property type="match status" value="1"/>
</dbReference>
<comment type="subcellular location">
    <subcellularLocation>
        <location evidence="1">Nucleus</location>
    </subcellularLocation>
</comment>
<dbReference type="PANTHER" id="PTHR12243:SF60">
    <property type="entry name" value="SI:CH211-15D5.12-RELATED"/>
    <property type="match status" value="1"/>
</dbReference>
<feature type="compositionally biased region" description="Basic and acidic residues" evidence="2">
    <location>
        <begin position="194"/>
        <end position="265"/>
    </location>
</feature>
<dbReference type="SMART" id="SM00595">
    <property type="entry name" value="MADF"/>
    <property type="match status" value="1"/>
</dbReference>
<reference evidence="5" key="1">
    <citation type="submission" date="2013-07" db="EMBL/GenBank/DDBJ databases">
        <authorList>
            <person name="Geib S."/>
        </authorList>
    </citation>
    <scope>NUCLEOTIDE SEQUENCE</scope>
</reference>
<feature type="region of interest" description="Disordered" evidence="2">
    <location>
        <begin position="194"/>
        <end position="384"/>
    </location>
</feature>
<feature type="compositionally biased region" description="Basic and acidic residues" evidence="2">
    <location>
        <begin position="1156"/>
        <end position="1168"/>
    </location>
</feature>
<dbReference type="GO" id="GO:0006357">
    <property type="term" value="P:regulation of transcription by RNA polymerase II"/>
    <property type="evidence" value="ECO:0007669"/>
    <property type="project" value="TreeGrafter"/>
</dbReference>
<dbReference type="OrthoDB" id="5803771at2759"/>
<feature type="region of interest" description="Disordered" evidence="2">
    <location>
        <begin position="515"/>
        <end position="545"/>
    </location>
</feature>
<evidence type="ECO:0000256" key="2">
    <source>
        <dbReference type="SAM" id="MobiDB-lite"/>
    </source>
</evidence>
<feature type="compositionally biased region" description="Low complexity" evidence="2">
    <location>
        <begin position="367"/>
        <end position="376"/>
    </location>
</feature>
<evidence type="ECO:0000259" key="3">
    <source>
        <dbReference type="PROSITE" id="PS51029"/>
    </source>
</evidence>
<feature type="region of interest" description="Disordered" evidence="2">
    <location>
        <begin position="1025"/>
        <end position="1168"/>
    </location>
</feature>
<dbReference type="RefSeq" id="XP_004522067.1">
    <property type="nucleotide sequence ID" value="XM_004522010.4"/>
</dbReference>
<dbReference type="AlphaFoldDB" id="W8C8N2"/>
<protein>
    <recommendedName>
        <fullName evidence="6">MADF domain-containing protein</fullName>
    </recommendedName>
</protein>
<feature type="compositionally biased region" description="Low complexity" evidence="2">
    <location>
        <begin position="1095"/>
        <end position="1129"/>
    </location>
</feature>
<feature type="domain" description="BESS" evidence="4">
    <location>
        <begin position="574"/>
        <end position="613"/>
    </location>
</feature>
<feature type="compositionally biased region" description="Basic and acidic residues" evidence="2">
    <location>
        <begin position="441"/>
        <end position="458"/>
    </location>
</feature>
<feature type="compositionally biased region" description="Acidic residues" evidence="2">
    <location>
        <begin position="137"/>
        <end position="147"/>
    </location>
</feature>
<dbReference type="GO" id="GO:0005634">
    <property type="term" value="C:nucleus"/>
    <property type="evidence" value="ECO:0007669"/>
    <property type="project" value="UniProtKB-SubCell"/>
</dbReference>
<dbReference type="InterPro" id="IPR004210">
    <property type="entry name" value="BESS_motif"/>
</dbReference>
<evidence type="ECO:0000259" key="4">
    <source>
        <dbReference type="PROSITE" id="PS51031"/>
    </source>
</evidence>
<dbReference type="PANTHER" id="PTHR12243">
    <property type="entry name" value="MADF DOMAIN TRANSCRIPTION FACTOR"/>
    <property type="match status" value="1"/>
</dbReference>
<dbReference type="GO" id="GO:0005667">
    <property type="term" value="C:transcription regulator complex"/>
    <property type="evidence" value="ECO:0007669"/>
    <property type="project" value="TreeGrafter"/>
</dbReference>
<sequence length="1204" mass="132110">MNNSINQSNIRLCRAVEQHPCLYDRSQAWCVGDKRSAYESAWSDIAAACGEPVPTCKLRWRNIRTAFTRLVVASPKKRKGNRTRDYHLQEALQFYVPHIQTGIDETSLLESDDETDSVKSRKSTTSTTKQNKAQKDEENEDNAEVVDESALKTNSELLKQQLIKRENTKSCNKDNLGESKDNIANVLKATEDKHNVGETKGGPKDNVEGAKRVQKDEDTKRVQQDKVVDTKKVQKSHVEDTKSDKEEVVSEVSKEQINKNIKNEENMLETIKRMPGRPRRGRKTNEDIQLEDNTGKSVESRPTRKTQSMSKNDINEDSDDAANSLAERPEKTKSSNKISYSAKGKGTFYITPKNSGTKFVIKKNNDSNDNNKTADASENDMEEDVSIRELALVNKSKHNKTNEIDNVDASSDDMPLVSQSRFRRASKRSLDKPTPAQLRVRQKESKTKELKHSTERLKTLGKAAAQLVESPKKQPKPETSVEPNENPATGINSKTRILCRAVVVDPSVISLSDTTTQDVHTKTPPTTAEQPKVSTNECQPQCSPKSKRKLELQNVETTTLARIHQGVQCSLQPTSSDDEFLKTLKPYLHDMNARQKLHFKKKIFESLMEVFDSGSDFPTHDMSHVPNAAAVASATAIIPKQLSSVRDEELRLVRELVAMVQAAKHTTDIQYELAAEVTDTSQQMHMVSSFEKQAPLFTPTTTITSFSSTAAIAPPTLAVRGTPLSTSTPQNTKLRNPTLPNVVTVNNRSIQPQPVSTAATGTITINSSTALSMSPGVQRRVVRKLVKVNADGQVTYSTMPATATSTTEATPNGEVLRRRIYRILPKPSMSNEQGLQHAVTTSGVGTFIVPRTTDVTANIETPRIRVGNNAPPGLTTTASSTTNKQDKNKSSSITVAAGARPLMRRYSVCGALPNAAIERQTTNTNKFITTTANTREAQTVPKITIASRNSPPKMFAKDIFKLPPTSTRSINTSIVTTANANATVTVVVTNTTNSRSTPIVSVSNSSARTVPLTVGFNKFFRGDINTKGTPTSQPNSVAQNSNASPSQVSNSQGIQTSQPRISISSSTPRVSYAHYSNKSQSRVTVSQNPNTSRASNSQNSSTTHSQCPVMQSSSILRGASSSASDNSSPSSPPPPPAFVACNPVKRTYERSSATNAEKRLCSDVEKRNTEEPIEEDMLGLGIIASDAFDVLHIKEEPEDLDFEF</sequence>
<name>W8C8N2_CERCA</name>
<keyword evidence="1" id="KW-0539">Nucleus</keyword>